<keyword evidence="5 6" id="KW-0442">Lipid degradation</keyword>
<keyword evidence="5 6" id="KW-0378">Hydrolase</keyword>
<evidence type="ECO:0000256" key="4">
    <source>
        <dbReference type="ARBA" id="ARBA00025642"/>
    </source>
</evidence>
<dbReference type="GO" id="GO:0006952">
    <property type="term" value="P:defense response"/>
    <property type="evidence" value="ECO:0007669"/>
    <property type="project" value="UniProtKB-KW"/>
</dbReference>
<feature type="active site" description="Proton acceptor" evidence="5">
    <location>
        <position position="147"/>
    </location>
</feature>
<gene>
    <name evidence="8" type="ORF">E2562_004933</name>
</gene>
<name>A0A6G1C457_9ORYZ</name>
<comment type="domain">
    <text evidence="6">The nitrogen atoms of the two glycine residues in the GGXR motif define the oxyanion hole, and stabilize the oxyanion that forms during the nucleophilic attack by the catalytic serine during substrate cleavage.</text>
</comment>
<dbReference type="Pfam" id="PF01734">
    <property type="entry name" value="Patatin"/>
    <property type="match status" value="1"/>
</dbReference>
<keyword evidence="2" id="KW-0611">Plant defense</keyword>
<dbReference type="GO" id="GO:0016042">
    <property type="term" value="P:lipid catabolic process"/>
    <property type="evidence" value="ECO:0007669"/>
    <property type="project" value="UniProtKB-UniRule"/>
</dbReference>
<sequence>MPDSMSFQISGQHSHTHKHLPTIILDPTRLQIYSYILQVGFLTPVANLIGVVRGPKYNGSFLHDKIKSLTHDVTIADTVTNIIVPTFDVKYLQPIIFSTYEAKNEPLKNAHLSDICISTSAAPTYFPAHFFKTSGPSSESREFHLIDGGVAANNPTMVAMSMISKEVLRQNLDFKLGKPADYKHYLVISIGTGTAKMAEKYTAPACAKWGVLRWLYDGGFTPLIDIFTHASADMVDIHASVLFQSLCCEKSYLRIQDDSLVGHTSSVDIATKENMEALIGIGKDLLKKPVARVNIDTGVYETVDGEGTNEEALARFAKKLSDERRLRKNNHNSY</sequence>
<dbReference type="OrthoDB" id="1658288at2759"/>
<dbReference type="GO" id="GO:0047372">
    <property type="term" value="F:monoacylglycerol lipase activity"/>
    <property type="evidence" value="ECO:0007669"/>
    <property type="project" value="TreeGrafter"/>
</dbReference>
<evidence type="ECO:0000256" key="6">
    <source>
        <dbReference type="RuleBase" id="RU361262"/>
    </source>
</evidence>
<dbReference type="GO" id="GO:0004620">
    <property type="term" value="F:phospholipase activity"/>
    <property type="evidence" value="ECO:0007669"/>
    <property type="project" value="TreeGrafter"/>
</dbReference>
<evidence type="ECO:0000259" key="7">
    <source>
        <dbReference type="PROSITE" id="PS51635"/>
    </source>
</evidence>
<dbReference type="PANTHER" id="PTHR32176">
    <property type="entry name" value="XYLOSE ISOMERASE"/>
    <property type="match status" value="1"/>
</dbReference>
<dbReference type="PANTHER" id="PTHR32176:SF27">
    <property type="entry name" value="PATATIN"/>
    <property type="match status" value="1"/>
</dbReference>
<comment type="caution">
    <text evidence="8">The sequence shown here is derived from an EMBL/GenBank/DDBJ whole genome shotgun (WGS) entry which is preliminary data.</text>
</comment>
<keyword evidence="9" id="KW-1185">Reference proteome</keyword>
<evidence type="ECO:0000313" key="8">
    <source>
        <dbReference type="EMBL" id="KAF0894936.1"/>
    </source>
</evidence>
<dbReference type="InterPro" id="IPR002641">
    <property type="entry name" value="PNPLA_dom"/>
</dbReference>
<reference evidence="8 9" key="1">
    <citation type="submission" date="2019-11" db="EMBL/GenBank/DDBJ databases">
        <title>Whole genome sequence of Oryza granulata.</title>
        <authorList>
            <person name="Li W."/>
        </authorList>
    </citation>
    <scope>NUCLEOTIDE SEQUENCE [LARGE SCALE GENOMIC DNA]</scope>
    <source>
        <strain evidence="9">cv. Menghai</strain>
        <tissue evidence="8">Leaf</tissue>
    </source>
</reference>
<feature type="domain" description="PNPLA" evidence="7">
    <location>
        <begin position="1"/>
        <end position="160"/>
    </location>
</feature>
<comment type="similarity">
    <text evidence="1 6">Belongs to the patatin family.</text>
</comment>
<feature type="short sequence motif" description="DGA/G" evidence="5">
    <location>
        <begin position="147"/>
        <end position="149"/>
    </location>
</feature>
<evidence type="ECO:0000256" key="2">
    <source>
        <dbReference type="ARBA" id="ARBA00022821"/>
    </source>
</evidence>
<evidence type="ECO:0000256" key="5">
    <source>
        <dbReference type="PROSITE-ProRule" id="PRU01161"/>
    </source>
</evidence>
<dbReference type="AlphaFoldDB" id="A0A6G1C457"/>
<organism evidence="8 9">
    <name type="scientific">Oryza meyeriana var. granulata</name>
    <dbReference type="NCBI Taxonomy" id="110450"/>
    <lineage>
        <taxon>Eukaryota</taxon>
        <taxon>Viridiplantae</taxon>
        <taxon>Streptophyta</taxon>
        <taxon>Embryophyta</taxon>
        <taxon>Tracheophyta</taxon>
        <taxon>Spermatophyta</taxon>
        <taxon>Magnoliopsida</taxon>
        <taxon>Liliopsida</taxon>
        <taxon>Poales</taxon>
        <taxon>Poaceae</taxon>
        <taxon>BOP clade</taxon>
        <taxon>Oryzoideae</taxon>
        <taxon>Oryzeae</taxon>
        <taxon>Oryzinae</taxon>
        <taxon>Oryza</taxon>
        <taxon>Oryza meyeriana</taxon>
    </lineage>
</organism>
<dbReference type="Gene3D" id="3.40.1090.10">
    <property type="entry name" value="Cytosolic phospholipase A2 catalytic domain"/>
    <property type="match status" value="1"/>
</dbReference>
<keyword evidence="3 5" id="KW-0443">Lipid metabolism</keyword>
<proteinExistence type="inferred from homology"/>
<dbReference type="Proteomes" id="UP000479710">
    <property type="component" value="Unassembled WGS sequence"/>
</dbReference>
<dbReference type="EMBL" id="SPHZ02000010">
    <property type="protein sequence ID" value="KAF0894936.1"/>
    <property type="molecule type" value="Genomic_DNA"/>
</dbReference>
<feature type="active site" description="Nucleophile" evidence="5">
    <location>
        <position position="4"/>
    </location>
</feature>
<evidence type="ECO:0000256" key="3">
    <source>
        <dbReference type="ARBA" id="ARBA00023098"/>
    </source>
</evidence>
<comment type="caution">
    <text evidence="5">Lacks conserved residue(s) required for the propagation of feature annotation.</text>
</comment>
<evidence type="ECO:0000313" key="9">
    <source>
        <dbReference type="Proteomes" id="UP000479710"/>
    </source>
</evidence>
<protein>
    <recommendedName>
        <fullName evidence="6">Patatin</fullName>
        <ecNumber evidence="6">3.1.1.-</ecNumber>
    </recommendedName>
</protein>
<accession>A0A6G1C457</accession>
<comment type="function">
    <text evidence="4">Possesses non-specific lipolytic acyl hydrolase (LAH) activity. Hydrolyzes phospholipids as well as galactolipids. May play a role in disease resistance.</text>
</comment>
<comment type="function">
    <text evidence="6">Lipolytic acyl hydrolase (LAH).</text>
</comment>
<dbReference type="SUPFAM" id="SSF52151">
    <property type="entry name" value="FabD/lysophospholipase-like"/>
    <property type="match status" value="1"/>
</dbReference>
<evidence type="ECO:0000256" key="1">
    <source>
        <dbReference type="ARBA" id="ARBA00010240"/>
    </source>
</evidence>
<dbReference type="InterPro" id="IPR016035">
    <property type="entry name" value="Acyl_Trfase/lysoPLipase"/>
</dbReference>
<dbReference type="EC" id="3.1.1.-" evidence="6"/>
<dbReference type="PROSITE" id="PS51635">
    <property type="entry name" value="PNPLA"/>
    <property type="match status" value="1"/>
</dbReference>